<proteinExistence type="predicted"/>
<reference evidence="1" key="1">
    <citation type="submission" date="2023-10" db="EMBL/GenBank/DDBJ databases">
        <authorList>
            <person name="Rodriguez Cubillos JULIANA M."/>
            <person name="De Vega J."/>
        </authorList>
    </citation>
    <scope>NUCLEOTIDE SEQUENCE</scope>
</reference>
<keyword evidence="2" id="KW-1185">Reference proteome</keyword>
<evidence type="ECO:0000313" key="2">
    <source>
        <dbReference type="Proteomes" id="UP001177021"/>
    </source>
</evidence>
<evidence type="ECO:0000313" key="1">
    <source>
        <dbReference type="EMBL" id="CAJ2655211.1"/>
    </source>
</evidence>
<name>A0ACB0KDB9_TRIPR</name>
<gene>
    <name evidence="1" type="ORF">MILVUS5_LOCUS22193</name>
</gene>
<accession>A0ACB0KDB9</accession>
<comment type="caution">
    <text evidence="1">The sequence shown here is derived from an EMBL/GenBank/DDBJ whole genome shotgun (WGS) entry which is preliminary data.</text>
</comment>
<dbReference type="EMBL" id="CASHSV030000206">
    <property type="protein sequence ID" value="CAJ2655211.1"/>
    <property type="molecule type" value="Genomic_DNA"/>
</dbReference>
<dbReference type="Proteomes" id="UP001177021">
    <property type="component" value="Unassembled WGS sequence"/>
</dbReference>
<protein>
    <submittedName>
        <fullName evidence="1">Uncharacterized protein</fullName>
    </submittedName>
</protein>
<sequence>MNVKMEELNYRLVCARPRPSLFHLVEPPSPSLSIKGLHENIRGVGLVWEMVEECLG</sequence>
<organism evidence="1 2">
    <name type="scientific">Trifolium pratense</name>
    <name type="common">Red clover</name>
    <dbReference type="NCBI Taxonomy" id="57577"/>
    <lineage>
        <taxon>Eukaryota</taxon>
        <taxon>Viridiplantae</taxon>
        <taxon>Streptophyta</taxon>
        <taxon>Embryophyta</taxon>
        <taxon>Tracheophyta</taxon>
        <taxon>Spermatophyta</taxon>
        <taxon>Magnoliopsida</taxon>
        <taxon>eudicotyledons</taxon>
        <taxon>Gunneridae</taxon>
        <taxon>Pentapetalae</taxon>
        <taxon>rosids</taxon>
        <taxon>fabids</taxon>
        <taxon>Fabales</taxon>
        <taxon>Fabaceae</taxon>
        <taxon>Papilionoideae</taxon>
        <taxon>50 kb inversion clade</taxon>
        <taxon>NPAAA clade</taxon>
        <taxon>Hologalegina</taxon>
        <taxon>IRL clade</taxon>
        <taxon>Trifolieae</taxon>
        <taxon>Trifolium</taxon>
    </lineage>
</organism>